<dbReference type="EC" id="3.6.1.55" evidence="12"/>
<evidence type="ECO:0000313" key="20">
    <source>
        <dbReference type="Proteomes" id="UP001331561"/>
    </source>
</evidence>
<reference evidence="19 20" key="1">
    <citation type="submission" date="2024-01" db="EMBL/GenBank/DDBJ databases">
        <title>Uliginosibacterium soil sp. nov.</title>
        <authorList>
            <person name="Lv Y."/>
        </authorList>
    </citation>
    <scope>NUCLEOTIDE SEQUENCE [LARGE SCALE GENOMIC DNA]</scope>
    <source>
        <strain evidence="19 20">H3</strain>
    </source>
</reference>
<dbReference type="SUPFAM" id="SSF51391">
    <property type="entry name" value="Thiamin phosphate synthase"/>
    <property type="match status" value="1"/>
</dbReference>
<dbReference type="GO" id="GO:0016787">
    <property type="term" value="F:hydrolase activity"/>
    <property type="evidence" value="ECO:0007669"/>
    <property type="project" value="UniProtKB-KW"/>
</dbReference>
<dbReference type="Pfam" id="PF02581">
    <property type="entry name" value="TMP-TENI"/>
    <property type="match status" value="1"/>
</dbReference>
<dbReference type="Proteomes" id="UP001331561">
    <property type="component" value="Unassembled WGS sequence"/>
</dbReference>
<dbReference type="CDD" id="cd00564">
    <property type="entry name" value="TMP_TenI"/>
    <property type="match status" value="1"/>
</dbReference>
<evidence type="ECO:0000256" key="8">
    <source>
        <dbReference type="ARBA" id="ARBA00022842"/>
    </source>
</evidence>
<dbReference type="InterPro" id="IPR015797">
    <property type="entry name" value="NUDIX_hydrolase-like_dom_sf"/>
</dbReference>
<evidence type="ECO:0000256" key="5">
    <source>
        <dbReference type="ARBA" id="ARBA00022723"/>
    </source>
</evidence>
<keyword evidence="9" id="KW-0234">DNA repair</keyword>
<keyword evidence="20" id="KW-1185">Reference proteome</keyword>
<dbReference type="RefSeq" id="WP_327597488.1">
    <property type="nucleotide sequence ID" value="NZ_JAYXHS010000001.1"/>
</dbReference>
<keyword evidence="4" id="KW-0235">DNA replication</keyword>
<evidence type="ECO:0000256" key="12">
    <source>
        <dbReference type="ARBA" id="ARBA00038905"/>
    </source>
</evidence>
<proteinExistence type="inferred from homology"/>
<evidence type="ECO:0000256" key="16">
    <source>
        <dbReference type="ARBA" id="ARBA00042798"/>
    </source>
</evidence>
<evidence type="ECO:0000256" key="17">
    <source>
        <dbReference type="RuleBase" id="RU003476"/>
    </source>
</evidence>
<accession>A0ABU6JXY7</accession>
<evidence type="ECO:0000256" key="13">
    <source>
        <dbReference type="ARBA" id="ARBA00040794"/>
    </source>
</evidence>
<dbReference type="InterPro" id="IPR013785">
    <property type="entry name" value="Aldolase_TIM"/>
</dbReference>
<keyword evidence="3" id="KW-0515">Mutator protein</keyword>
<dbReference type="Pfam" id="PF00293">
    <property type="entry name" value="NUDIX"/>
    <property type="match status" value="1"/>
</dbReference>
<dbReference type="PRINTS" id="PR00502">
    <property type="entry name" value="NUDIXFAMILY"/>
</dbReference>
<dbReference type="InterPro" id="IPR020476">
    <property type="entry name" value="Nudix_hydrolase"/>
</dbReference>
<dbReference type="InterPro" id="IPR020084">
    <property type="entry name" value="NUDIX_hydrolase_CS"/>
</dbReference>
<name>A0ABU6JXY7_9RHOO</name>
<comment type="catalytic activity">
    <reaction evidence="10">
        <text>8-oxo-dGTP + H2O = 8-oxo-dGMP + diphosphate + H(+)</text>
        <dbReference type="Rhea" id="RHEA:31575"/>
        <dbReference type="ChEBI" id="CHEBI:15377"/>
        <dbReference type="ChEBI" id="CHEBI:15378"/>
        <dbReference type="ChEBI" id="CHEBI:33019"/>
        <dbReference type="ChEBI" id="CHEBI:63224"/>
        <dbReference type="ChEBI" id="CHEBI:77896"/>
        <dbReference type="EC" id="3.6.1.55"/>
    </reaction>
</comment>
<evidence type="ECO:0000256" key="6">
    <source>
        <dbReference type="ARBA" id="ARBA00022763"/>
    </source>
</evidence>
<keyword evidence="6" id="KW-0227">DNA damage</keyword>
<dbReference type="InterPro" id="IPR000086">
    <property type="entry name" value="NUDIX_hydrolase_dom"/>
</dbReference>
<protein>
    <recommendedName>
        <fullName evidence="13">8-oxo-dGTP diphosphatase</fullName>
        <ecNumber evidence="12">3.6.1.55</ecNumber>
    </recommendedName>
    <alternativeName>
        <fullName evidence="16">7,8-dihydro-8-oxoguanine-triphosphatase</fullName>
    </alternativeName>
    <alternativeName>
        <fullName evidence="15">Mutator protein MutT</fullName>
    </alternativeName>
    <alternativeName>
        <fullName evidence="14">dGTP pyrophosphohydrolase</fullName>
    </alternativeName>
</protein>
<evidence type="ECO:0000256" key="3">
    <source>
        <dbReference type="ARBA" id="ARBA00022457"/>
    </source>
</evidence>
<evidence type="ECO:0000256" key="1">
    <source>
        <dbReference type="ARBA" id="ARBA00001946"/>
    </source>
</evidence>
<dbReference type="CDD" id="cd03425">
    <property type="entry name" value="NUDIX_MutT_NudA_like"/>
    <property type="match status" value="1"/>
</dbReference>
<evidence type="ECO:0000256" key="7">
    <source>
        <dbReference type="ARBA" id="ARBA00022801"/>
    </source>
</evidence>
<feature type="domain" description="Nudix hydrolase" evidence="18">
    <location>
        <begin position="2"/>
        <end position="131"/>
    </location>
</feature>
<dbReference type="NCBIfam" id="NF006530">
    <property type="entry name" value="PRK08999.1"/>
    <property type="match status" value="1"/>
</dbReference>
<evidence type="ECO:0000313" key="19">
    <source>
        <dbReference type="EMBL" id="MEC5384513.1"/>
    </source>
</evidence>
<comment type="similarity">
    <text evidence="2 17">Belongs to the Nudix hydrolase family.</text>
</comment>
<evidence type="ECO:0000256" key="4">
    <source>
        <dbReference type="ARBA" id="ARBA00022705"/>
    </source>
</evidence>
<dbReference type="InterPro" id="IPR022998">
    <property type="entry name" value="ThiamineP_synth_TenI"/>
</dbReference>
<dbReference type="PROSITE" id="PS00893">
    <property type="entry name" value="NUDIX_BOX"/>
    <property type="match status" value="1"/>
</dbReference>
<dbReference type="PROSITE" id="PS51462">
    <property type="entry name" value="NUDIX"/>
    <property type="match status" value="1"/>
</dbReference>
<keyword evidence="8" id="KW-0460">Magnesium</keyword>
<dbReference type="Gene3D" id="3.90.79.10">
    <property type="entry name" value="Nucleoside Triphosphate Pyrophosphohydrolase"/>
    <property type="match status" value="1"/>
</dbReference>
<dbReference type="PANTHER" id="PTHR47707:SF1">
    <property type="entry name" value="NUDIX HYDROLASE FAMILY PROTEIN"/>
    <property type="match status" value="1"/>
</dbReference>
<comment type="caution">
    <text evidence="19">The sequence shown here is derived from an EMBL/GenBank/DDBJ whole genome shotgun (WGS) entry which is preliminary data.</text>
</comment>
<evidence type="ECO:0000256" key="11">
    <source>
        <dbReference type="ARBA" id="ARBA00036904"/>
    </source>
</evidence>
<dbReference type="InterPro" id="IPR036206">
    <property type="entry name" value="ThiamineP_synth_sf"/>
</dbReference>
<gene>
    <name evidence="19" type="ORF">VVD49_02200</name>
</gene>
<keyword evidence="5" id="KW-0479">Metal-binding</keyword>
<dbReference type="Gene3D" id="3.20.20.70">
    <property type="entry name" value="Aldolase class I"/>
    <property type="match status" value="1"/>
</dbReference>
<evidence type="ECO:0000256" key="9">
    <source>
        <dbReference type="ARBA" id="ARBA00023204"/>
    </source>
</evidence>
<dbReference type="PANTHER" id="PTHR47707">
    <property type="entry name" value="8-OXO-DGTP DIPHOSPHATASE"/>
    <property type="match status" value="1"/>
</dbReference>
<organism evidence="19 20">
    <name type="scientific">Uliginosibacterium silvisoli</name>
    <dbReference type="NCBI Taxonomy" id="3114758"/>
    <lineage>
        <taxon>Bacteria</taxon>
        <taxon>Pseudomonadati</taxon>
        <taxon>Pseudomonadota</taxon>
        <taxon>Betaproteobacteria</taxon>
        <taxon>Rhodocyclales</taxon>
        <taxon>Zoogloeaceae</taxon>
        <taxon>Uliginosibacterium</taxon>
    </lineage>
</organism>
<evidence type="ECO:0000256" key="14">
    <source>
        <dbReference type="ARBA" id="ARBA00041592"/>
    </source>
</evidence>
<evidence type="ECO:0000256" key="15">
    <source>
        <dbReference type="ARBA" id="ARBA00041979"/>
    </source>
</evidence>
<dbReference type="SUPFAM" id="SSF55811">
    <property type="entry name" value="Nudix"/>
    <property type="match status" value="1"/>
</dbReference>
<dbReference type="InterPro" id="IPR047127">
    <property type="entry name" value="MutT-like"/>
</dbReference>
<comment type="cofactor">
    <cofactor evidence="1">
        <name>Mg(2+)</name>
        <dbReference type="ChEBI" id="CHEBI:18420"/>
    </cofactor>
</comment>
<sequence>MVKQVAVAAAVITRPDGSFLLGQRAADTVYSGYWEFPGGKVEAGETPRDALVRELSEELGIVVDLACPWLMREHVYEHAHVRLHFFEVPQWHGELQPNVHAAMTWQQADQLDVGPMLPANGPILKALRLPRVMALTHAFEIGVDAQLAALDQALAAGLKCVQVREPGMPPDARDAFAQAVLARCKEHGALVLLNGDAARAADLGMDGVHLSAQQLLALHERPKLEWVGASCHNRAELEHAAKLELDYAVLGAVKPTASHPGQPAIGWQTFHDLTRELSIPVLAIGGLAPHDLSEAKQAGAHGIACIRAAWGSGA</sequence>
<evidence type="ECO:0000256" key="2">
    <source>
        <dbReference type="ARBA" id="ARBA00005582"/>
    </source>
</evidence>
<evidence type="ECO:0000259" key="18">
    <source>
        <dbReference type="PROSITE" id="PS51462"/>
    </source>
</evidence>
<dbReference type="EMBL" id="JAYXHS010000001">
    <property type="protein sequence ID" value="MEC5384513.1"/>
    <property type="molecule type" value="Genomic_DNA"/>
</dbReference>
<evidence type="ECO:0000256" key="10">
    <source>
        <dbReference type="ARBA" id="ARBA00035861"/>
    </source>
</evidence>
<keyword evidence="7 17" id="KW-0378">Hydrolase</keyword>
<comment type="catalytic activity">
    <reaction evidence="11">
        <text>8-oxo-GTP + H2O = 8-oxo-GMP + diphosphate + H(+)</text>
        <dbReference type="Rhea" id="RHEA:67616"/>
        <dbReference type="ChEBI" id="CHEBI:15377"/>
        <dbReference type="ChEBI" id="CHEBI:15378"/>
        <dbReference type="ChEBI" id="CHEBI:33019"/>
        <dbReference type="ChEBI" id="CHEBI:143553"/>
        <dbReference type="ChEBI" id="CHEBI:145694"/>
    </reaction>
</comment>